<evidence type="ECO:0000313" key="4">
    <source>
        <dbReference type="EMBL" id="ORE07297.1"/>
    </source>
</evidence>
<feature type="compositionally biased region" description="Basic and acidic residues" evidence="2">
    <location>
        <begin position="272"/>
        <end position="287"/>
    </location>
</feature>
<reference evidence="4" key="1">
    <citation type="journal article" date="2016" name="Proc. Natl. Acad. Sci. U.S.A.">
        <title>Lipid metabolic changes in an early divergent fungus govern the establishment of a mutualistic symbiosis with endobacteria.</title>
        <authorList>
            <person name="Lastovetsky O.A."/>
            <person name="Gaspar M.L."/>
            <person name="Mondo S.J."/>
            <person name="LaButti K.M."/>
            <person name="Sandor L."/>
            <person name="Grigoriev I.V."/>
            <person name="Henry S.A."/>
            <person name="Pawlowska T.E."/>
        </authorList>
    </citation>
    <scope>NUCLEOTIDE SEQUENCE [LARGE SCALE GENOMIC DNA]</scope>
    <source>
        <strain evidence="4">ATCC 52814</strain>
    </source>
</reference>
<dbReference type="SUPFAM" id="SSF57756">
    <property type="entry name" value="Retrovirus zinc finger-like domains"/>
    <property type="match status" value="4"/>
</dbReference>
<feature type="region of interest" description="Disordered" evidence="2">
    <location>
        <begin position="230"/>
        <end position="287"/>
    </location>
</feature>
<evidence type="ECO:0000259" key="3">
    <source>
        <dbReference type="PROSITE" id="PS50158"/>
    </source>
</evidence>
<evidence type="ECO:0000256" key="2">
    <source>
        <dbReference type="SAM" id="MobiDB-lite"/>
    </source>
</evidence>
<dbReference type="Proteomes" id="UP000242414">
    <property type="component" value="Unassembled WGS sequence"/>
</dbReference>
<keyword evidence="1" id="KW-0479">Metal-binding</keyword>
<accession>A0A1X0R5L1</accession>
<dbReference type="GO" id="GO:0003676">
    <property type="term" value="F:nucleic acid binding"/>
    <property type="evidence" value="ECO:0007669"/>
    <property type="project" value="InterPro"/>
</dbReference>
<keyword evidence="1" id="KW-0863">Zinc-finger</keyword>
<feature type="compositionally biased region" description="Low complexity" evidence="2">
    <location>
        <begin position="128"/>
        <end position="142"/>
    </location>
</feature>
<dbReference type="Pfam" id="PF00098">
    <property type="entry name" value="zf-CCHC"/>
    <property type="match status" value="6"/>
</dbReference>
<dbReference type="GO" id="GO:0008270">
    <property type="term" value="F:zinc ion binding"/>
    <property type="evidence" value="ECO:0007669"/>
    <property type="project" value="UniProtKB-KW"/>
</dbReference>
<dbReference type="VEuPathDB" id="FungiDB:BCV72DRAFT_109890"/>
<feature type="domain" description="CCHC-type" evidence="3">
    <location>
        <begin position="159"/>
        <end position="173"/>
    </location>
</feature>
<feature type="domain" description="CCHC-type" evidence="3">
    <location>
        <begin position="8"/>
        <end position="23"/>
    </location>
</feature>
<dbReference type="PROSITE" id="PS50158">
    <property type="entry name" value="ZF_CCHC"/>
    <property type="match status" value="6"/>
</dbReference>
<feature type="domain" description="CCHC-type" evidence="3">
    <location>
        <begin position="213"/>
        <end position="226"/>
    </location>
</feature>
<feature type="domain" description="CCHC-type" evidence="3">
    <location>
        <begin position="28"/>
        <end position="41"/>
    </location>
</feature>
<gene>
    <name evidence="4" type="ORF">BCV72DRAFT_109890</name>
</gene>
<sequence>MAYIKRSCYKCGNVGHFANVCPEAERLCYNCKQPGHLSAECNNPKVIEPKQCFNCGGGKIKREFDQVELNQTRNVLILVGHIQSQCTSDRSVNKTNRNKPQCFNCQQYGHVAKHCTQPPQPRERRRSSSSSSNNNNNSNNNNVIPRKPRMNTRNRQVICHKCGGINHFAKDCKASDILCYNCNKYGHIARECPITMSSSKPDYPKKRNSGKACYVCGKVGHIARNCFVAKRQRDDESEGEGEEHEDETESEEEESYDEEDEEDEEEDEEEEERVKSEKQEVKDNSKH</sequence>
<dbReference type="AlphaFoldDB" id="A0A1X0R5L1"/>
<dbReference type="InterPro" id="IPR036875">
    <property type="entry name" value="Znf_CCHC_sf"/>
</dbReference>
<dbReference type="EMBL" id="KV921906">
    <property type="protein sequence ID" value="ORE07297.1"/>
    <property type="molecule type" value="Genomic_DNA"/>
</dbReference>
<dbReference type="SMART" id="SM00343">
    <property type="entry name" value="ZnF_C2HC"/>
    <property type="match status" value="6"/>
</dbReference>
<feature type="compositionally biased region" description="Acidic residues" evidence="2">
    <location>
        <begin position="235"/>
        <end position="271"/>
    </location>
</feature>
<organism evidence="4">
    <name type="scientific">Rhizopus microsporus var. microsporus</name>
    <dbReference type="NCBI Taxonomy" id="86635"/>
    <lineage>
        <taxon>Eukaryota</taxon>
        <taxon>Fungi</taxon>
        <taxon>Fungi incertae sedis</taxon>
        <taxon>Mucoromycota</taxon>
        <taxon>Mucoromycotina</taxon>
        <taxon>Mucoromycetes</taxon>
        <taxon>Mucorales</taxon>
        <taxon>Mucorineae</taxon>
        <taxon>Rhizopodaceae</taxon>
        <taxon>Rhizopus</taxon>
    </lineage>
</organism>
<evidence type="ECO:0000256" key="1">
    <source>
        <dbReference type="PROSITE-ProRule" id="PRU00047"/>
    </source>
</evidence>
<feature type="domain" description="CCHC-type" evidence="3">
    <location>
        <begin position="179"/>
        <end position="193"/>
    </location>
</feature>
<proteinExistence type="predicted"/>
<protein>
    <recommendedName>
        <fullName evidence="3">CCHC-type domain-containing protein</fullName>
    </recommendedName>
</protein>
<dbReference type="InterPro" id="IPR001878">
    <property type="entry name" value="Znf_CCHC"/>
</dbReference>
<name>A0A1X0R5L1_RHIZD</name>
<dbReference type="InterPro" id="IPR051714">
    <property type="entry name" value="Znf_CCHC_NABP"/>
</dbReference>
<dbReference type="PANTHER" id="PTHR23002">
    <property type="entry name" value="ZINC FINGER CCHC DOMAIN CONTAINING PROTEIN"/>
    <property type="match status" value="1"/>
</dbReference>
<feature type="domain" description="CCHC-type" evidence="3">
    <location>
        <begin position="102"/>
        <end position="117"/>
    </location>
</feature>
<dbReference type="OrthoDB" id="3863715at2759"/>
<keyword evidence="1" id="KW-0862">Zinc</keyword>
<dbReference type="Gene3D" id="4.10.60.10">
    <property type="entry name" value="Zinc finger, CCHC-type"/>
    <property type="match status" value="5"/>
</dbReference>
<feature type="region of interest" description="Disordered" evidence="2">
    <location>
        <begin position="113"/>
        <end position="150"/>
    </location>
</feature>